<comment type="caution">
    <text evidence="11">The sequence shown here is derived from an EMBL/GenBank/DDBJ whole genome shotgun (WGS) entry which is preliminary data.</text>
</comment>
<keyword evidence="5 8" id="KW-0521">NADP</keyword>
<evidence type="ECO:0000259" key="10">
    <source>
        <dbReference type="PROSITE" id="PS51330"/>
    </source>
</evidence>
<dbReference type="EC" id="1.5.1.3" evidence="3 8"/>
<evidence type="ECO:0000256" key="2">
    <source>
        <dbReference type="ARBA" id="ARBA00009539"/>
    </source>
</evidence>
<comment type="pathway">
    <text evidence="1 8">Cofactor biosynthesis; tetrahydrofolate biosynthesis; 5,6,7,8-tetrahydrofolate from 7,8-dihydrofolate: step 1/1.</text>
</comment>
<evidence type="ECO:0000256" key="3">
    <source>
        <dbReference type="ARBA" id="ARBA00012856"/>
    </source>
</evidence>
<dbReference type="InterPro" id="IPR012259">
    <property type="entry name" value="DHFR"/>
</dbReference>
<comment type="catalytic activity">
    <reaction evidence="8">
        <text>(6S)-5,6,7,8-tetrahydrofolate + NADP(+) = 7,8-dihydrofolate + NADPH + H(+)</text>
        <dbReference type="Rhea" id="RHEA:15009"/>
        <dbReference type="ChEBI" id="CHEBI:15378"/>
        <dbReference type="ChEBI" id="CHEBI:57451"/>
        <dbReference type="ChEBI" id="CHEBI:57453"/>
        <dbReference type="ChEBI" id="CHEBI:57783"/>
        <dbReference type="ChEBI" id="CHEBI:58349"/>
        <dbReference type="EC" id="1.5.1.3"/>
    </reaction>
</comment>
<evidence type="ECO:0000256" key="5">
    <source>
        <dbReference type="ARBA" id="ARBA00022857"/>
    </source>
</evidence>
<keyword evidence="4 8" id="KW-0554">One-carbon metabolism</keyword>
<gene>
    <name evidence="11" type="ORF">A2660_02460</name>
</gene>
<accession>A0A1F5NR76</accession>
<reference evidence="11 12" key="1">
    <citation type="journal article" date="2016" name="Nat. Commun.">
        <title>Thousands of microbial genomes shed light on interconnected biogeochemical processes in an aquifer system.</title>
        <authorList>
            <person name="Anantharaman K."/>
            <person name="Brown C.T."/>
            <person name="Hug L.A."/>
            <person name="Sharon I."/>
            <person name="Castelle C.J."/>
            <person name="Probst A.J."/>
            <person name="Thomas B.C."/>
            <person name="Singh A."/>
            <person name="Wilkins M.J."/>
            <person name="Karaoz U."/>
            <person name="Brodie E.L."/>
            <person name="Williams K.H."/>
            <person name="Hubbard S.S."/>
            <person name="Banfield J.F."/>
        </authorList>
    </citation>
    <scope>NUCLEOTIDE SEQUENCE [LARGE SCALE GENOMIC DNA]</scope>
</reference>
<dbReference type="PROSITE" id="PS51330">
    <property type="entry name" value="DHFR_2"/>
    <property type="match status" value="1"/>
</dbReference>
<dbReference type="Gene3D" id="3.40.430.10">
    <property type="entry name" value="Dihydrofolate Reductase, subunit A"/>
    <property type="match status" value="1"/>
</dbReference>
<dbReference type="GO" id="GO:0070401">
    <property type="term" value="F:NADP+ binding"/>
    <property type="evidence" value="ECO:0007669"/>
    <property type="project" value="UniProtKB-ARBA"/>
</dbReference>
<evidence type="ECO:0000256" key="1">
    <source>
        <dbReference type="ARBA" id="ARBA00004903"/>
    </source>
</evidence>
<dbReference type="GO" id="GO:0004146">
    <property type="term" value="F:dihydrofolate reductase activity"/>
    <property type="evidence" value="ECO:0007669"/>
    <property type="project" value="UniProtKB-EC"/>
</dbReference>
<comment type="similarity">
    <text evidence="2 8 9">Belongs to the dihydrofolate reductase family.</text>
</comment>
<dbReference type="CDD" id="cd00209">
    <property type="entry name" value="DHFR"/>
    <property type="match status" value="1"/>
</dbReference>
<evidence type="ECO:0000256" key="8">
    <source>
        <dbReference type="PIRNR" id="PIRNR000194"/>
    </source>
</evidence>
<feature type="domain" description="DHFR" evidence="10">
    <location>
        <begin position="2"/>
        <end position="161"/>
    </location>
</feature>
<dbReference type="Proteomes" id="UP000176233">
    <property type="component" value="Unassembled WGS sequence"/>
</dbReference>
<protein>
    <recommendedName>
        <fullName evidence="3 8">Dihydrofolate reductase</fullName>
        <ecNumber evidence="3 8">1.5.1.3</ecNumber>
    </recommendedName>
</protein>
<organism evidence="11 12">
    <name type="scientific">Candidatus Doudnabacteria bacterium RIFCSPHIGHO2_01_FULL_45_18</name>
    <dbReference type="NCBI Taxonomy" id="1817823"/>
    <lineage>
        <taxon>Bacteria</taxon>
        <taxon>Candidatus Doudnaibacteriota</taxon>
    </lineage>
</organism>
<dbReference type="Pfam" id="PF00186">
    <property type="entry name" value="DHFR_1"/>
    <property type="match status" value="1"/>
</dbReference>
<dbReference type="PROSITE" id="PS00075">
    <property type="entry name" value="DHFR_1"/>
    <property type="match status" value="1"/>
</dbReference>
<evidence type="ECO:0000256" key="6">
    <source>
        <dbReference type="ARBA" id="ARBA00023002"/>
    </source>
</evidence>
<dbReference type="GO" id="GO:0046654">
    <property type="term" value="P:tetrahydrofolate biosynthetic process"/>
    <property type="evidence" value="ECO:0007669"/>
    <property type="project" value="UniProtKB-UniPathway"/>
</dbReference>
<dbReference type="GO" id="GO:0005829">
    <property type="term" value="C:cytosol"/>
    <property type="evidence" value="ECO:0007669"/>
    <property type="project" value="TreeGrafter"/>
</dbReference>
<sequence>MKLILIAAVSKNGVIGKADALPWYIPEDLKHFKQMTTGKACLMGKRTFDSIMNRLKKPLPERESIVVSRQTDWQPPEGVKVFHSLEEALKYLEHHKEVMVIGGGQVYSQTIDKADKLILTEVHKEIDGDVLFPKFDKSLWNEVFREDHPEFSFVEYEKNEQ</sequence>
<dbReference type="PANTHER" id="PTHR48069">
    <property type="entry name" value="DIHYDROFOLATE REDUCTASE"/>
    <property type="match status" value="1"/>
</dbReference>
<evidence type="ECO:0000313" key="12">
    <source>
        <dbReference type="Proteomes" id="UP000176233"/>
    </source>
</evidence>
<dbReference type="PRINTS" id="PR00070">
    <property type="entry name" value="DHFR"/>
</dbReference>
<dbReference type="PIRSF" id="PIRSF000194">
    <property type="entry name" value="DHFR"/>
    <property type="match status" value="1"/>
</dbReference>
<evidence type="ECO:0000256" key="9">
    <source>
        <dbReference type="RuleBase" id="RU004474"/>
    </source>
</evidence>
<evidence type="ECO:0000313" key="11">
    <source>
        <dbReference type="EMBL" id="OGE80169.1"/>
    </source>
</evidence>
<keyword evidence="6 8" id="KW-0560">Oxidoreductase</keyword>
<proteinExistence type="inferred from homology"/>
<evidence type="ECO:0000256" key="7">
    <source>
        <dbReference type="ARBA" id="ARBA00025067"/>
    </source>
</evidence>
<dbReference type="InterPro" id="IPR001796">
    <property type="entry name" value="DHFR_dom"/>
</dbReference>
<dbReference type="GO" id="GO:0046655">
    <property type="term" value="P:folic acid metabolic process"/>
    <property type="evidence" value="ECO:0007669"/>
    <property type="project" value="TreeGrafter"/>
</dbReference>
<dbReference type="GO" id="GO:0006730">
    <property type="term" value="P:one-carbon metabolic process"/>
    <property type="evidence" value="ECO:0007669"/>
    <property type="project" value="UniProtKB-KW"/>
</dbReference>
<dbReference type="AlphaFoldDB" id="A0A1F5NR76"/>
<dbReference type="PANTHER" id="PTHR48069:SF3">
    <property type="entry name" value="DIHYDROFOLATE REDUCTASE"/>
    <property type="match status" value="1"/>
</dbReference>
<name>A0A1F5NR76_9BACT</name>
<dbReference type="EMBL" id="MFEJ01000019">
    <property type="protein sequence ID" value="OGE80169.1"/>
    <property type="molecule type" value="Genomic_DNA"/>
</dbReference>
<dbReference type="InterPro" id="IPR017925">
    <property type="entry name" value="DHFR_CS"/>
</dbReference>
<comment type="function">
    <text evidence="7 8">Key enzyme in folate metabolism. Catalyzes an essential reaction for de novo glycine and purine synthesis, and for DNA precursor synthesis.</text>
</comment>
<dbReference type="FunFam" id="3.40.430.10:FF:000001">
    <property type="entry name" value="Dihydrofolate reductase"/>
    <property type="match status" value="1"/>
</dbReference>
<dbReference type="InterPro" id="IPR024072">
    <property type="entry name" value="DHFR-like_dom_sf"/>
</dbReference>
<dbReference type="UniPathway" id="UPA00077">
    <property type="reaction ID" value="UER00158"/>
</dbReference>
<dbReference type="GO" id="GO:0046452">
    <property type="term" value="P:dihydrofolate metabolic process"/>
    <property type="evidence" value="ECO:0007669"/>
    <property type="project" value="TreeGrafter"/>
</dbReference>
<dbReference type="SUPFAM" id="SSF53597">
    <property type="entry name" value="Dihydrofolate reductase-like"/>
    <property type="match status" value="1"/>
</dbReference>
<evidence type="ECO:0000256" key="4">
    <source>
        <dbReference type="ARBA" id="ARBA00022563"/>
    </source>
</evidence>